<dbReference type="RefSeq" id="WP_074448477.1">
    <property type="nucleotide sequence ID" value="NZ_FMAE01000030.1"/>
</dbReference>
<protein>
    <submittedName>
        <fullName evidence="2">Uncharacterized protein</fullName>
    </submittedName>
</protein>
<feature type="region of interest" description="Disordered" evidence="1">
    <location>
        <begin position="51"/>
        <end position="84"/>
    </location>
</feature>
<proteinExistence type="predicted"/>
<feature type="compositionally biased region" description="Basic and acidic residues" evidence="1">
    <location>
        <begin position="63"/>
        <end position="73"/>
    </location>
</feature>
<gene>
    <name evidence="2" type="ORF">GA0061099_103015</name>
</gene>
<dbReference type="AlphaFoldDB" id="A0A1C3XJN2"/>
<evidence type="ECO:0000256" key="1">
    <source>
        <dbReference type="SAM" id="MobiDB-lite"/>
    </source>
</evidence>
<name>A0A1C3XJN2_9BRAD</name>
<dbReference type="EMBL" id="FMAE01000030">
    <property type="protein sequence ID" value="SCB52266.1"/>
    <property type="molecule type" value="Genomic_DNA"/>
</dbReference>
<dbReference type="Proteomes" id="UP000183174">
    <property type="component" value="Unassembled WGS sequence"/>
</dbReference>
<feature type="compositionally biased region" description="Basic residues" evidence="1">
    <location>
        <begin position="74"/>
        <end position="84"/>
    </location>
</feature>
<evidence type="ECO:0000313" key="3">
    <source>
        <dbReference type="Proteomes" id="UP000183174"/>
    </source>
</evidence>
<reference evidence="2 3" key="1">
    <citation type="submission" date="2016-08" db="EMBL/GenBank/DDBJ databases">
        <authorList>
            <person name="Seilhamer J.J."/>
        </authorList>
    </citation>
    <scope>NUCLEOTIDE SEQUENCE [LARGE SCALE GENOMIC DNA]</scope>
    <source>
        <strain evidence="2 3">CCBAU 10071</strain>
    </source>
</reference>
<accession>A0A1C3XJN2</accession>
<evidence type="ECO:0000313" key="2">
    <source>
        <dbReference type="EMBL" id="SCB52266.1"/>
    </source>
</evidence>
<organism evidence="2 3">
    <name type="scientific">Bradyrhizobium yuanmingense</name>
    <dbReference type="NCBI Taxonomy" id="108015"/>
    <lineage>
        <taxon>Bacteria</taxon>
        <taxon>Pseudomonadati</taxon>
        <taxon>Pseudomonadota</taxon>
        <taxon>Alphaproteobacteria</taxon>
        <taxon>Hyphomicrobiales</taxon>
        <taxon>Nitrobacteraceae</taxon>
        <taxon>Bradyrhizobium</taxon>
    </lineage>
</organism>
<sequence length="84" mass="9615">MKNERPSDLEIAQAICCGDVCRTDTTHCHAGDHFGEAYRVRKLLDRFGLGPIQPPEAVMTHPPRGEDRSERPAPHRRRRRTKRG</sequence>